<evidence type="ECO:0000259" key="9">
    <source>
        <dbReference type="Pfam" id="PF08662"/>
    </source>
</evidence>
<keyword evidence="11" id="KW-1185">Reference proteome</keyword>
<keyword evidence="5" id="KW-0677">Repeat</keyword>
<feature type="region of interest" description="Disordered" evidence="8">
    <location>
        <begin position="1"/>
        <end position="23"/>
    </location>
</feature>
<evidence type="ECO:0000256" key="2">
    <source>
        <dbReference type="ARBA" id="ARBA00013819"/>
    </source>
</evidence>
<dbReference type="InParanoid" id="G0QML1"/>
<evidence type="ECO:0000256" key="4">
    <source>
        <dbReference type="ARBA" id="ARBA00022574"/>
    </source>
</evidence>
<dbReference type="GO" id="GO:0022627">
    <property type="term" value="C:cytosolic small ribosomal subunit"/>
    <property type="evidence" value="ECO:0007669"/>
    <property type="project" value="TreeGrafter"/>
</dbReference>
<accession>G0QML1</accession>
<dbReference type="InterPro" id="IPR015943">
    <property type="entry name" value="WD40/YVTN_repeat-like_dom_sf"/>
</dbReference>
<dbReference type="Gene3D" id="2.130.10.10">
    <property type="entry name" value="YVTN repeat-like/Quinoprotein amine dehydrogenase"/>
    <property type="match status" value="1"/>
</dbReference>
<evidence type="ECO:0000256" key="3">
    <source>
        <dbReference type="ARBA" id="ARBA00022540"/>
    </source>
</evidence>
<keyword evidence="4" id="KW-0853">WD repeat</keyword>
<protein>
    <recommendedName>
        <fullName evidence="2">Eukaryotic translation initiation factor 2A</fullName>
    </recommendedName>
</protein>
<dbReference type="PANTHER" id="PTHR13227">
    <property type="entry name" value="EUKARYOTIC TRANSLATION INITIATION FACTOR 2A"/>
    <property type="match status" value="1"/>
</dbReference>
<dbReference type="GeneID" id="14909728"/>
<dbReference type="eggNOG" id="KOG2315">
    <property type="taxonomic scope" value="Eukaryota"/>
</dbReference>
<dbReference type="STRING" id="857967.G0QML1"/>
<dbReference type="GO" id="GO:0000049">
    <property type="term" value="F:tRNA binding"/>
    <property type="evidence" value="ECO:0007669"/>
    <property type="project" value="TreeGrafter"/>
</dbReference>
<dbReference type="EMBL" id="GL983426">
    <property type="protein sequence ID" value="EGR33544.1"/>
    <property type="molecule type" value="Genomic_DNA"/>
</dbReference>
<name>G0QML1_ICHMU</name>
<dbReference type="GO" id="GO:0003743">
    <property type="term" value="F:translation initiation factor activity"/>
    <property type="evidence" value="ECO:0007669"/>
    <property type="project" value="UniProtKB-KW"/>
</dbReference>
<keyword evidence="7" id="KW-0648">Protein biosynthesis</keyword>
<evidence type="ECO:0000256" key="6">
    <source>
        <dbReference type="ARBA" id="ARBA00022845"/>
    </source>
</evidence>
<dbReference type="GO" id="GO:0006417">
    <property type="term" value="P:regulation of translation"/>
    <property type="evidence" value="ECO:0007669"/>
    <property type="project" value="UniProtKB-KW"/>
</dbReference>
<dbReference type="GO" id="GO:0003729">
    <property type="term" value="F:mRNA binding"/>
    <property type="evidence" value="ECO:0007669"/>
    <property type="project" value="TreeGrafter"/>
</dbReference>
<feature type="region of interest" description="Disordered" evidence="8">
    <location>
        <begin position="490"/>
        <end position="535"/>
    </location>
</feature>
<gene>
    <name evidence="10" type="ORF">IMG5_049810</name>
</gene>
<evidence type="ECO:0000313" key="11">
    <source>
        <dbReference type="Proteomes" id="UP000008983"/>
    </source>
</evidence>
<feature type="domain" description="Translation initiation factor beta propellor-like" evidence="9">
    <location>
        <begin position="268"/>
        <end position="462"/>
    </location>
</feature>
<dbReference type="Proteomes" id="UP000008983">
    <property type="component" value="Unassembled WGS sequence"/>
</dbReference>
<dbReference type="PANTHER" id="PTHR13227:SF0">
    <property type="entry name" value="EUKARYOTIC TRANSLATION INITIATION FACTOR 2A"/>
    <property type="match status" value="1"/>
</dbReference>
<dbReference type="Pfam" id="PF08662">
    <property type="entry name" value="eIF2A"/>
    <property type="match status" value="1"/>
</dbReference>
<dbReference type="InterPro" id="IPR013979">
    <property type="entry name" value="TIF_beta_prop-like"/>
</dbReference>
<dbReference type="OrthoDB" id="2194683at2759"/>
<sequence length="535" mass="62126">MFFNSNKDKPPQQQKQEEQKKQQDIIQEAQKNQETLKNNTGLTPQNCTNLIYIRSKQGVYSSNIFQQGTDEENRYFTGSADQMIQSQDQQYIVITQDIGVTIVSTQDKKIIYKKQFINIKTVYLNVFFFLKKKYKLKQYKKQLKYIQVIDHIDNNKYILFLYSFPDFKLINQWEHKRFIKENVPYVKFNQGEEKAFIYNYNSGFLEVINVKNNEIIQQAEMQKIDFFSLSPTHDYVVGCAPEHMMGYEKTQARLQFYNLEKGKREKVKNVEEAQEISLKWSPDGNNVCILTQAIHDQTGNSYYGQTIMLYYAFNSKKLLIIPTIEGPAHDFAWNPNSEDFMIISGYMPAKPVLYTSKCEPIFQFGNTHRNTIRYSPNGRFVLIGGFGNISGDVDIWDLKNLQKIANFKAATASIIEWGKDSRTILTAVVTPRLRVDNNFKVFGFNGDLVNFGNFTHTELYDVQWKVQEKVGKEISEEEIQKNCQQFLSKNNQGQAKTGGGGSFAAMLRSDKDDKPSKLTGQEEWILKTKEQNKKK</sequence>
<dbReference type="SUPFAM" id="SSF50978">
    <property type="entry name" value="WD40 repeat-like"/>
    <property type="match status" value="1"/>
</dbReference>
<keyword evidence="6" id="KW-0810">Translation regulation</keyword>
<evidence type="ECO:0000256" key="8">
    <source>
        <dbReference type="SAM" id="MobiDB-lite"/>
    </source>
</evidence>
<evidence type="ECO:0000256" key="1">
    <source>
        <dbReference type="ARBA" id="ARBA00009573"/>
    </source>
</evidence>
<evidence type="ECO:0000313" key="10">
    <source>
        <dbReference type="EMBL" id="EGR33544.1"/>
    </source>
</evidence>
<dbReference type="GO" id="GO:0043022">
    <property type="term" value="F:ribosome binding"/>
    <property type="evidence" value="ECO:0007669"/>
    <property type="project" value="TreeGrafter"/>
</dbReference>
<dbReference type="AlphaFoldDB" id="G0QML1"/>
<feature type="compositionally biased region" description="Basic and acidic residues" evidence="8">
    <location>
        <begin position="524"/>
        <end position="535"/>
    </location>
</feature>
<evidence type="ECO:0000256" key="7">
    <source>
        <dbReference type="ARBA" id="ARBA00022917"/>
    </source>
</evidence>
<comment type="similarity">
    <text evidence="1">Belongs to the WD repeat EIF2A family.</text>
</comment>
<dbReference type="RefSeq" id="XP_004037530.1">
    <property type="nucleotide sequence ID" value="XM_004037482.1"/>
</dbReference>
<dbReference type="InterPro" id="IPR036322">
    <property type="entry name" value="WD40_repeat_dom_sf"/>
</dbReference>
<reference evidence="10 11" key="1">
    <citation type="submission" date="2011-07" db="EMBL/GenBank/DDBJ databases">
        <authorList>
            <person name="Coyne R."/>
            <person name="Brami D."/>
            <person name="Johnson J."/>
            <person name="Hostetler J."/>
            <person name="Hannick L."/>
            <person name="Clark T."/>
            <person name="Cassidy-Hanley D."/>
            <person name="Inman J."/>
        </authorList>
    </citation>
    <scope>NUCLEOTIDE SEQUENCE [LARGE SCALE GENOMIC DNA]</scope>
    <source>
        <strain evidence="10 11">G5</strain>
    </source>
</reference>
<organism evidence="10 11">
    <name type="scientific">Ichthyophthirius multifiliis</name>
    <name type="common">White spot disease agent</name>
    <name type="synonym">Ich</name>
    <dbReference type="NCBI Taxonomy" id="5932"/>
    <lineage>
        <taxon>Eukaryota</taxon>
        <taxon>Sar</taxon>
        <taxon>Alveolata</taxon>
        <taxon>Ciliophora</taxon>
        <taxon>Intramacronucleata</taxon>
        <taxon>Oligohymenophorea</taxon>
        <taxon>Hymenostomatida</taxon>
        <taxon>Ophryoglenina</taxon>
        <taxon>Ichthyophthirius</taxon>
    </lineage>
</organism>
<proteinExistence type="inferred from homology"/>
<dbReference type="InterPro" id="IPR011387">
    <property type="entry name" value="TIF2A"/>
</dbReference>
<dbReference type="OMA" id="KREAWPI"/>
<keyword evidence="3" id="KW-0396">Initiation factor</keyword>
<evidence type="ECO:0000256" key="5">
    <source>
        <dbReference type="ARBA" id="ARBA00022737"/>
    </source>
</evidence>